<feature type="binding site" evidence="9">
    <location>
        <position position="358"/>
    </location>
    <ligand>
        <name>Mg(2+)</name>
        <dbReference type="ChEBI" id="CHEBI:18420"/>
    </ligand>
</feature>
<dbReference type="Pfam" id="PF02581">
    <property type="entry name" value="TMP-TENI"/>
    <property type="match status" value="1"/>
</dbReference>
<protein>
    <recommendedName>
        <fullName evidence="9">Thiamine-phosphate synthase</fullName>
        <shortName evidence="9">TP synthase</shortName>
        <shortName evidence="9">TPS</shortName>
        <ecNumber evidence="9">2.5.1.3</ecNumber>
    </recommendedName>
    <alternativeName>
        <fullName evidence="9">Thiamine-phosphate pyrophosphorylase</fullName>
        <shortName evidence="9">TMP pyrophosphorylase</shortName>
        <shortName evidence="9">TMP-PPase</shortName>
    </alternativeName>
</protein>
<dbReference type="FunFam" id="3.20.20.70:FF:000064">
    <property type="entry name" value="Thiamine-phosphate synthase"/>
    <property type="match status" value="1"/>
</dbReference>
<comment type="function">
    <text evidence="9">Condenses 4-methyl-5-(beta-hydroxyethyl)thiazole monophosphate (THZ-P) and 2-methyl-4-amino-5-hydroxymethyl pyrimidine pyrophosphate (HMP-PP) to form thiamine monophosphate (TMP).</text>
</comment>
<dbReference type="GO" id="GO:0005829">
    <property type="term" value="C:cytosol"/>
    <property type="evidence" value="ECO:0007669"/>
    <property type="project" value="TreeGrafter"/>
</dbReference>
<evidence type="ECO:0000256" key="2">
    <source>
        <dbReference type="ARBA" id="ARBA00022679"/>
    </source>
</evidence>
<comment type="similarity">
    <text evidence="9 10">Belongs to the thiamine-phosphate synthase family.</text>
</comment>
<organism evidence="14 15">
    <name type="scientific">Marinomonas primoryensis</name>
    <dbReference type="NCBI Taxonomy" id="178399"/>
    <lineage>
        <taxon>Bacteria</taxon>
        <taxon>Pseudomonadati</taxon>
        <taxon>Pseudomonadota</taxon>
        <taxon>Gammaproteobacteria</taxon>
        <taxon>Oceanospirillales</taxon>
        <taxon>Oceanospirillaceae</taxon>
        <taxon>Marinomonas</taxon>
    </lineage>
</organism>
<comment type="cofactor">
    <cofactor evidence="9">
        <name>Mg(2+)</name>
        <dbReference type="ChEBI" id="CHEBI:18420"/>
    </cofactor>
    <text evidence="9">Binds 1 Mg(2+) ion per subunit.</text>
</comment>
<keyword evidence="5 9" id="KW-0784">Thiamine biosynthesis</keyword>
<comment type="pathway">
    <text evidence="1 9 11">Cofactor biosynthesis; thiamine diphosphate biosynthesis; thiamine phosphate from 4-amino-2-methyl-5-diphosphomethylpyrimidine and 4-methyl-5-(2-phosphoethyl)-thiazole: step 1/1.</text>
</comment>
<evidence type="ECO:0000313" key="15">
    <source>
        <dbReference type="Proteomes" id="UP000249898"/>
    </source>
</evidence>
<feature type="domain" description="Pyridoxamine kinase/Phosphomethylpyrimidine kinase" evidence="13">
    <location>
        <begin position="15"/>
        <end position="260"/>
    </location>
</feature>
<dbReference type="GO" id="GO:0008972">
    <property type="term" value="F:phosphomethylpyrimidine kinase activity"/>
    <property type="evidence" value="ECO:0007669"/>
    <property type="project" value="TreeGrafter"/>
</dbReference>
<feature type="binding site" evidence="9">
    <location>
        <position position="425"/>
    </location>
    <ligand>
        <name>4-amino-2-methyl-5-(diphosphooxymethyl)pyrimidine</name>
        <dbReference type="ChEBI" id="CHEBI:57841"/>
    </ligand>
</feature>
<dbReference type="CDD" id="cd00564">
    <property type="entry name" value="TMP_TenI"/>
    <property type="match status" value="1"/>
</dbReference>
<feature type="binding site" evidence="9">
    <location>
        <begin position="475"/>
        <end position="476"/>
    </location>
    <ligand>
        <name>2-[(2R,5Z)-2-carboxy-4-methylthiazol-5(2H)-ylidene]ethyl phosphate</name>
        <dbReference type="ChEBI" id="CHEBI:62899"/>
    </ligand>
</feature>
<evidence type="ECO:0000259" key="12">
    <source>
        <dbReference type="Pfam" id="PF02581"/>
    </source>
</evidence>
<evidence type="ECO:0000256" key="9">
    <source>
        <dbReference type="HAMAP-Rule" id="MF_00097"/>
    </source>
</evidence>
<feature type="binding site" evidence="9">
    <location>
        <begin position="422"/>
        <end position="424"/>
    </location>
    <ligand>
        <name>2-[(2R,5Z)-2-carboxy-4-methylthiazol-5(2H)-ylidene]ethyl phosphate</name>
        <dbReference type="ChEBI" id="CHEBI:62899"/>
    </ligand>
</feature>
<accession>A0A2Z4PTP9</accession>
<feature type="binding site" evidence="9">
    <location>
        <position position="396"/>
    </location>
    <ligand>
        <name>4-amino-2-methyl-5-(diphosphooxymethyl)pyrimidine</name>
        <dbReference type="ChEBI" id="CHEBI:57841"/>
    </ligand>
</feature>
<dbReference type="OrthoDB" id="9789949at2"/>
<dbReference type="SUPFAM" id="SSF51391">
    <property type="entry name" value="Thiamin phosphate synthase"/>
    <property type="match status" value="1"/>
</dbReference>
<dbReference type="EC" id="2.5.1.3" evidence="9"/>
<dbReference type="InterPro" id="IPR013749">
    <property type="entry name" value="PM/HMP-P_kinase-1"/>
</dbReference>
<comment type="catalytic activity">
    <reaction evidence="8 9 10">
        <text>2-[(2R,5Z)-2-carboxy-4-methylthiazol-5(2H)-ylidene]ethyl phosphate + 4-amino-2-methyl-5-(diphosphooxymethyl)pyrimidine + 2 H(+) = thiamine phosphate + CO2 + diphosphate</text>
        <dbReference type="Rhea" id="RHEA:47844"/>
        <dbReference type="ChEBI" id="CHEBI:15378"/>
        <dbReference type="ChEBI" id="CHEBI:16526"/>
        <dbReference type="ChEBI" id="CHEBI:33019"/>
        <dbReference type="ChEBI" id="CHEBI:37575"/>
        <dbReference type="ChEBI" id="CHEBI:57841"/>
        <dbReference type="ChEBI" id="CHEBI:62899"/>
        <dbReference type="EC" id="2.5.1.3"/>
    </reaction>
</comment>
<evidence type="ECO:0000256" key="3">
    <source>
        <dbReference type="ARBA" id="ARBA00022723"/>
    </source>
</evidence>
<dbReference type="InterPro" id="IPR036206">
    <property type="entry name" value="ThiamineP_synth_sf"/>
</dbReference>
<keyword evidence="4 9" id="KW-0460">Magnesium</keyword>
<dbReference type="SUPFAM" id="SSF53613">
    <property type="entry name" value="Ribokinase-like"/>
    <property type="match status" value="1"/>
</dbReference>
<gene>
    <name evidence="9" type="primary">thiE</name>
    <name evidence="14" type="ORF">A8139_14035</name>
</gene>
<dbReference type="HAMAP" id="MF_00097">
    <property type="entry name" value="TMP_synthase"/>
    <property type="match status" value="1"/>
</dbReference>
<feature type="domain" description="Thiamine phosphate synthase/TenI" evidence="12">
    <location>
        <begin position="309"/>
        <end position="478"/>
    </location>
</feature>
<keyword evidence="3 9" id="KW-0479">Metal-binding</keyword>
<dbReference type="GO" id="GO:0009229">
    <property type="term" value="P:thiamine diphosphate biosynthetic process"/>
    <property type="evidence" value="ECO:0007669"/>
    <property type="project" value="UniProtKB-UniRule"/>
</dbReference>
<evidence type="ECO:0000256" key="1">
    <source>
        <dbReference type="ARBA" id="ARBA00005165"/>
    </source>
</evidence>
<feature type="binding site" evidence="9">
    <location>
        <position position="377"/>
    </location>
    <ligand>
        <name>Mg(2+)</name>
        <dbReference type="ChEBI" id="CHEBI:18420"/>
    </ligand>
</feature>
<feature type="binding site" evidence="9">
    <location>
        <position position="357"/>
    </location>
    <ligand>
        <name>4-amino-2-methyl-5-(diphosphooxymethyl)pyrimidine</name>
        <dbReference type="ChEBI" id="CHEBI:57841"/>
    </ligand>
</feature>
<reference evidence="14 15" key="1">
    <citation type="submission" date="2016-06" db="EMBL/GenBank/DDBJ databases">
        <title>The sequenced genome of the ice-adhering bacterium Marinomonas primoryensis, from Antarctica.</title>
        <authorList>
            <person name="Graham L."/>
            <person name="Vance T.D.R."/>
            <person name="Davies P.L."/>
        </authorList>
    </citation>
    <scope>NUCLEOTIDE SEQUENCE [LARGE SCALE GENOMIC DNA]</scope>
    <source>
        <strain evidence="14 15">AceL</strain>
    </source>
</reference>
<dbReference type="InterPro" id="IPR013785">
    <property type="entry name" value="Aldolase_TIM"/>
</dbReference>
<sequence length="509" mass="55438">MSIKPPVVWCVGGSDSSAHTGLPSDICIGQNLGCHVQSIMTATRVQNSEDGNLLEPISLSKFNEQWQALLDDLPPDAIKFGLLPSAEIVKACSTWLERLKADYPNVLVVFDPVMVSGSDRHNLEKTDFGADLLAPLLPYVDVITSNLLDIEALTGLSGKQPITDLQTQLAAYFYASPCRWLMKCDHSETGKTTDWLVNQTSIVGFSSDTLARQNASGKGGTLTMALASFIAHGYDVLDAMTMAKAYLNAALKSTVKTDEKNAQFVLPGWPLQIENLPIIVTPYQYSNVSHLSFAKMDLNKMGLYPVVDTIAWLTLVLKQGIKLAQLRIKNPDDPELEGKIQQAIALGQKYNAQVFINDYWQQAITFGAYGVHLGQEDLDVADLSAIQDAGLRLGISTHGYYEIARAQSIKPSYIALGHIFPTQTKDMPTKPQGVKRLAHYACLLKGHYPTVAIGGIDAERLPLVARTGVTSVALVTAITKADDPEAATRSLMASLLQHEGGRLNEHYAE</sequence>
<dbReference type="NCBIfam" id="TIGR00693">
    <property type="entry name" value="thiE"/>
    <property type="match status" value="1"/>
</dbReference>
<evidence type="ECO:0000256" key="4">
    <source>
        <dbReference type="ARBA" id="ARBA00022842"/>
    </source>
</evidence>
<dbReference type="AlphaFoldDB" id="A0A2Z4PTP9"/>
<name>A0A2Z4PTP9_9GAMM</name>
<dbReference type="PANTHER" id="PTHR20858">
    <property type="entry name" value="PHOSPHOMETHYLPYRIMIDINE KINASE"/>
    <property type="match status" value="1"/>
</dbReference>
<comment type="catalytic activity">
    <reaction evidence="7 9 10">
        <text>2-(2-carboxy-4-methylthiazol-5-yl)ethyl phosphate + 4-amino-2-methyl-5-(diphosphooxymethyl)pyrimidine + 2 H(+) = thiamine phosphate + CO2 + diphosphate</text>
        <dbReference type="Rhea" id="RHEA:47848"/>
        <dbReference type="ChEBI" id="CHEBI:15378"/>
        <dbReference type="ChEBI" id="CHEBI:16526"/>
        <dbReference type="ChEBI" id="CHEBI:33019"/>
        <dbReference type="ChEBI" id="CHEBI:37575"/>
        <dbReference type="ChEBI" id="CHEBI:57841"/>
        <dbReference type="ChEBI" id="CHEBI:62890"/>
        <dbReference type="EC" id="2.5.1.3"/>
    </reaction>
</comment>
<feature type="binding site" evidence="9">
    <location>
        <begin position="325"/>
        <end position="329"/>
    </location>
    <ligand>
        <name>4-amino-2-methyl-5-(diphosphooxymethyl)pyrimidine</name>
        <dbReference type="ChEBI" id="CHEBI:57841"/>
    </ligand>
</feature>
<dbReference type="UniPathway" id="UPA00060">
    <property type="reaction ID" value="UER00138"/>
</dbReference>
<dbReference type="InterPro" id="IPR022998">
    <property type="entry name" value="ThiamineP_synth_TenI"/>
</dbReference>
<evidence type="ECO:0000259" key="13">
    <source>
        <dbReference type="Pfam" id="PF08543"/>
    </source>
</evidence>
<evidence type="ECO:0000313" key="14">
    <source>
        <dbReference type="EMBL" id="AWY00971.1"/>
    </source>
</evidence>
<dbReference type="GO" id="GO:0008902">
    <property type="term" value="F:hydroxymethylpyrimidine kinase activity"/>
    <property type="evidence" value="ECO:0007669"/>
    <property type="project" value="TreeGrafter"/>
</dbReference>
<evidence type="ECO:0000256" key="6">
    <source>
        <dbReference type="ARBA" id="ARBA00047334"/>
    </source>
</evidence>
<dbReference type="GO" id="GO:0000287">
    <property type="term" value="F:magnesium ion binding"/>
    <property type="evidence" value="ECO:0007669"/>
    <property type="project" value="UniProtKB-UniRule"/>
</dbReference>
<dbReference type="Gene3D" id="3.40.1190.20">
    <property type="match status" value="1"/>
</dbReference>
<keyword evidence="2 9" id="KW-0808">Transferase</keyword>
<evidence type="ECO:0000256" key="7">
    <source>
        <dbReference type="ARBA" id="ARBA00047851"/>
    </source>
</evidence>
<comment type="catalytic activity">
    <reaction evidence="6 9 10">
        <text>4-methyl-5-(2-phosphooxyethyl)-thiazole + 4-amino-2-methyl-5-(diphosphooxymethyl)pyrimidine + H(+) = thiamine phosphate + diphosphate</text>
        <dbReference type="Rhea" id="RHEA:22328"/>
        <dbReference type="ChEBI" id="CHEBI:15378"/>
        <dbReference type="ChEBI" id="CHEBI:33019"/>
        <dbReference type="ChEBI" id="CHEBI:37575"/>
        <dbReference type="ChEBI" id="CHEBI:57841"/>
        <dbReference type="ChEBI" id="CHEBI:58296"/>
        <dbReference type="EC" id="2.5.1.3"/>
    </reaction>
</comment>
<dbReference type="Pfam" id="PF08543">
    <property type="entry name" value="Phos_pyr_kin"/>
    <property type="match status" value="1"/>
</dbReference>
<dbReference type="Gene3D" id="3.20.20.70">
    <property type="entry name" value="Aldolase class I"/>
    <property type="match status" value="1"/>
</dbReference>
<proteinExistence type="inferred from homology"/>
<evidence type="ECO:0000256" key="10">
    <source>
        <dbReference type="RuleBase" id="RU003826"/>
    </source>
</evidence>
<dbReference type="GO" id="GO:0009228">
    <property type="term" value="P:thiamine biosynthetic process"/>
    <property type="evidence" value="ECO:0007669"/>
    <property type="project" value="UniProtKB-KW"/>
</dbReference>
<dbReference type="PANTHER" id="PTHR20858:SF17">
    <property type="entry name" value="HYDROXYMETHYLPYRIMIDINE_PHOSPHOMETHYLPYRIMIDINE KINASE THI20-RELATED"/>
    <property type="match status" value="1"/>
</dbReference>
<dbReference type="NCBIfam" id="NF002904">
    <property type="entry name" value="PRK03512.1"/>
    <property type="match status" value="1"/>
</dbReference>
<dbReference type="InterPro" id="IPR029056">
    <property type="entry name" value="Ribokinase-like"/>
</dbReference>
<evidence type="ECO:0000256" key="8">
    <source>
        <dbReference type="ARBA" id="ARBA00047883"/>
    </source>
</evidence>
<feature type="binding site" evidence="9">
    <location>
        <position position="455"/>
    </location>
    <ligand>
        <name>2-[(2R,5Z)-2-carboxy-4-methylthiazol-5(2H)-ylidene]ethyl phosphate</name>
        <dbReference type="ChEBI" id="CHEBI:62899"/>
    </ligand>
</feature>
<dbReference type="GO" id="GO:0004789">
    <property type="term" value="F:thiamine-phosphate diphosphorylase activity"/>
    <property type="evidence" value="ECO:0007669"/>
    <property type="project" value="UniProtKB-UniRule"/>
</dbReference>
<dbReference type="Proteomes" id="UP000249898">
    <property type="component" value="Chromosome"/>
</dbReference>
<dbReference type="RefSeq" id="WP_112139076.1">
    <property type="nucleotide sequence ID" value="NZ_CP016181.1"/>
</dbReference>
<dbReference type="InterPro" id="IPR034291">
    <property type="entry name" value="TMP_synthase"/>
</dbReference>
<evidence type="ECO:0000256" key="11">
    <source>
        <dbReference type="RuleBase" id="RU004253"/>
    </source>
</evidence>
<dbReference type="EMBL" id="CP016181">
    <property type="protein sequence ID" value="AWY00971.1"/>
    <property type="molecule type" value="Genomic_DNA"/>
</dbReference>
<evidence type="ECO:0000256" key="5">
    <source>
        <dbReference type="ARBA" id="ARBA00022977"/>
    </source>
</evidence>